<dbReference type="CDD" id="cd01159">
    <property type="entry name" value="NcnH"/>
    <property type="match status" value="1"/>
</dbReference>
<dbReference type="GO" id="GO:0005737">
    <property type="term" value="C:cytoplasm"/>
    <property type="evidence" value="ECO:0007669"/>
    <property type="project" value="TreeGrafter"/>
</dbReference>
<dbReference type="GO" id="GO:0003995">
    <property type="term" value="F:acyl-CoA dehydrogenase activity"/>
    <property type="evidence" value="ECO:0007669"/>
    <property type="project" value="TreeGrafter"/>
</dbReference>
<dbReference type="GO" id="GO:0050660">
    <property type="term" value="F:flavin adenine dinucleotide binding"/>
    <property type="evidence" value="ECO:0007669"/>
    <property type="project" value="InterPro"/>
</dbReference>
<dbReference type="GO" id="GO:0016712">
    <property type="term" value="F:oxidoreductase activity, acting on paired donors, with incorporation or reduction of molecular oxygen, reduced flavin or flavoprotein as one donor, and incorporation of one atom of oxygen"/>
    <property type="evidence" value="ECO:0007669"/>
    <property type="project" value="TreeGrafter"/>
</dbReference>
<organism evidence="5 6">
    <name type="scientific">Solimonas terrae</name>
    <dbReference type="NCBI Taxonomy" id="1396819"/>
    <lineage>
        <taxon>Bacteria</taxon>
        <taxon>Pseudomonadati</taxon>
        <taxon>Pseudomonadota</taxon>
        <taxon>Gammaproteobacteria</taxon>
        <taxon>Nevskiales</taxon>
        <taxon>Nevskiaceae</taxon>
        <taxon>Solimonas</taxon>
    </lineage>
</organism>
<dbReference type="InterPro" id="IPR037069">
    <property type="entry name" value="AcylCoA_DH/ox_N_sf"/>
</dbReference>
<dbReference type="InterPro" id="IPR050741">
    <property type="entry name" value="Acyl-CoA_dehydrogenase"/>
</dbReference>
<gene>
    <name evidence="5" type="ORF">G7Y85_08495</name>
</gene>
<dbReference type="GO" id="GO:0033539">
    <property type="term" value="P:fatty acid beta-oxidation using acyl-CoA dehydrogenase"/>
    <property type="evidence" value="ECO:0007669"/>
    <property type="project" value="TreeGrafter"/>
</dbReference>
<keyword evidence="5" id="KW-0503">Monooxygenase</keyword>
<evidence type="ECO:0000259" key="4">
    <source>
        <dbReference type="Pfam" id="PF08028"/>
    </source>
</evidence>
<dbReference type="EMBL" id="JAAMOW010000004">
    <property type="protein sequence ID" value="NGY04802.1"/>
    <property type="molecule type" value="Genomic_DNA"/>
</dbReference>
<dbReference type="Pfam" id="PF02771">
    <property type="entry name" value="Acyl-CoA_dh_N"/>
    <property type="match status" value="1"/>
</dbReference>
<comment type="similarity">
    <text evidence="2">Belongs to the HpaH/HsaA monooxygenase family.</text>
</comment>
<dbReference type="Gene3D" id="1.10.540.10">
    <property type="entry name" value="Acyl-CoA dehydrogenase/oxidase, N-terminal domain"/>
    <property type="match status" value="1"/>
</dbReference>
<accession>A0A6M2BQB1</accession>
<dbReference type="InterPro" id="IPR036250">
    <property type="entry name" value="AcylCo_DH-like_C"/>
</dbReference>
<feature type="domain" description="Acyl-CoA dehydrogenase/oxidase N-terminal" evidence="3">
    <location>
        <begin position="68"/>
        <end position="142"/>
    </location>
</feature>
<dbReference type="PANTHER" id="PTHR48083:SF19">
    <property type="entry name" value="FLAVIN-DEPENDENT MONOOXYGENASE, OXYGENASE SUBUNIT HSAA"/>
    <property type="match status" value="1"/>
</dbReference>
<dbReference type="PANTHER" id="PTHR48083">
    <property type="entry name" value="MEDIUM-CHAIN SPECIFIC ACYL-COA DEHYDROGENASE, MITOCHONDRIAL-RELATED"/>
    <property type="match status" value="1"/>
</dbReference>
<evidence type="ECO:0000313" key="6">
    <source>
        <dbReference type="Proteomes" id="UP000472676"/>
    </source>
</evidence>
<evidence type="ECO:0000256" key="2">
    <source>
        <dbReference type="ARBA" id="ARBA00049661"/>
    </source>
</evidence>
<dbReference type="Gene3D" id="1.20.140.10">
    <property type="entry name" value="Butyryl-CoA Dehydrogenase, subunit A, domain 3"/>
    <property type="match status" value="1"/>
</dbReference>
<dbReference type="Pfam" id="PF08028">
    <property type="entry name" value="Acyl-CoA_dh_2"/>
    <property type="match status" value="1"/>
</dbReference>
<dbReference type="InterPro" id="IPR013107">
    <property type="entry name" value="Acyl-CoA_DH_C"/>
</dbReference>
<keyword evidence="1" id="KW-0560">Oxidoreductase</keyword>
<dbReference type="InterPro" id="IPR046373">
    <property type="entry name" value="Acyl-CoA_Oxase/DH_mid-dom_sf"/>
</dbReference>
<dbReference type="AlphaFoldDB" id="A0A6M2BQB1"/>
<keyword evidence="6" id="KW-1185">Reference proteome</keyword>
<reference evidence="5 6" key="1">
    <citation type="journal article" date="2014" name="Int. J. Syst. Evol. Microbiol.">
        <title>Solimonas terrae sp. nov., isolated from soil.</title>
        <authorList>
            <person name="Kim S.J."/>
            <person name="Moon J.Y."/>
            <person name="Weon H.Y."/>
            <person name="Ahn J.H."/>
            <person name="Chen W.M."/>
            <person name="Kwon S.W."/>
        </authorList>
    </citation>
    <scope>NUCLEOTIDE SEQUENCE [LARGE SCALE GENOMIC DNA]</scope>
    <source>
        <strain evidence="5 6">KIS83-12</strain>
    </source>
</reference>
<protein>
    <submittedName>
        <fullName evidence="5">Flavin-dependent monooxygenase</fullName>
    </submittedName>
</protein>
<dbReference type="PIRSF" id="PIRSF016578">
    <property type="entry name" value="HsaA"/>
    <property type="match status" value="1"/>
</dbReference>
<evidence type="ECO:0000259" key="3">
    <source>
        <dbReference type="Pfam" id="PF02771"/>
    </source>
</evidence>
<dbReference type="SUPFAM" id="SSF56645">
    <property type="entry name" value="Acyl-CoA dehydrogenase NM domain-like"/>
    <property type="match status" value="1"/>
</dbReference>
<dbReference type="InterPro" id="IPR013786">
    <property type="entry name" value="AcylCoA_DH/ox_N"/>
</dbReference>
<name>A0A6M2BQB1_9GAMM</name>
<evidence type="ECO:0000313" key="5">
    <source>
        <dbReference type="EMBL" id="NGY04802.1"/>
    </source>
</evidence>
<comment type="caution">
    <text evidence="5">The sequence shown here is derived from an EMBL/GenBank/DDBJ whole genome shotgun (WGS) entry which is preliminary data.</text>
</comment>
<dbReference type="InterPro" id="IPR009100">
    <property type="entry name" value="AcylCoA_DH/oxidase_NM_dom_sf"/>
</dbReference>
<dbReference type="Proteomes" id="UP000472676">
    <property type="component" value="Unassembled WGS sequence"/>
</dbReference>
<dbReference type="Gene3D" id="2.40.110.10">
    <property type="entry name" value="Butyryl-CoA Dehydrogenase, subunit A, domain 2"/>
    <property type="match status" value="1"/>
</dbReference>
<dbReference type="SUPFAM" id="SSF47203">
    <property type="entry name" value="Acyl-CoA dehydrogenase C-terminal domain-like"/>
    <property type="match status" value="1"/>
</dbReference>
<evidence type="ECO:0000256" key="1">
    <source>
        <dbReference type="ARBA" id="ARBA00023002"/>
    </source>
</evidence>
<feature type="domain" description="Acyl-CoA dehydrogenase C-terminal" evidence="4">
    <location>
        <begin position="288"/>
        <end position="417"/>
    </location>
</feature>
<proteinExistence type="inferred from homology"/>
<sequence>MSASRFGRCLPAGLLRQSVSCRTALSCQTPAPPIREEITVSGTAQKTATTTPISPEVLVQRAREMVPVLASRAKQAEELRMIPAETVQEMQDAGFFRVLQPKLYGGYEMDPQVFYDVCMTLAEGCMSTAWIYGVIGVHNWQIALFDPKAAEDVFGRDSNTRIASTYMPKGQVKPVEGGFRFSGRWGFSSGCDHCDWIFLGGLIFNEGQPPEYRTFLLPKSDFEIVDTWHVMGLKGTGSKDIVVKDVFVPEYRTHKGSDGFMGTNPGRHTFTADLYKLPFGQIFVRAVSSAAIGGLQGALNTFVDFAKVRVGDMGNKTSEQPPAQLAAAEAALAIDEMKLVLHRNFDVLMGKIRKGEPLDDIAQRVHFRAQAAQVVERCARHAYALFSACGGRGIFTDFPLHRYLFDIYAARGHYANNPDQFGRNYGAVLLGRDNTDVFL</sequence>